<protein>
    <recommendedName>
        <fullName evidence="4">Peroxin-3</fullName>
    </recommendedName>
</protein>
<feature type="region of interest" description="Disordered" evidence="1">
    <location>
        <begin position="40"/>
        <end position="60"/>
    </location>
</feature>
<feature type="compositionally biased region" description="Polar residues" evidence="1">
    <location>
        <begin position="40"/>
        <end position="52"/>
    </location>
</feature>
<dbReference type="GO" id="GO:0045046">
    <property type="term" value="P:protein import into peroxisome membrane"/>
    <property type="evidence" value="ECO:0007669"/>
    <property type="project" value="TreeGrafter"/>
</dbReference>
<dbReference type="GO" id="GO:0005778">
    <property type="term" value="C:peroxisomal membrane"/>
    <property type="evidence" value="ECO:0007669"/>
    <property type="project" value="InterPro"/>
</dbReference>
<dbReference type="Pfam" id="PF04882">
    <property type="entry name" value="Peroxin-3"/>
    <property type="match status" value="1"/>
</dbReference>
<dbReference type="Proteomes" id="UP000008141">
    <property type="component" value="Unassembled WGS sequence"/>
</dbReference>
<evidence type="ECO:0008006" key="4">
    <source>
        <dbReference type="Google" id="ProtNLM"/>
    </source>
</evidence>
<evidence type="ECO:0000313" key="2">
    <source>
        <dbReference type="EMBL" id="EFN54221.1"/>
    </source>
</evidence>
<dbReference type="RefSeq" id="XP_005846323.1">
    <property type="nucleotide sequence ID" value="XM_005846261.1"/>
</dbReference>
<dbReference type="eggNOG" id="KOG4444">
    <property type="taxonomic scope" value="Eukaryota"/>
</dbReference>
<keyword evidence="3" id="KW-1185">Reference proteome</keyword>
<sequence length="395" mass="41849">MESWRRNRRRILGLTAAGAAGSAAAYTLYKWWYAESAETSEAGPSSSGSHPQEGSVLLDPRGSAGAAQLDAEAHLQHHFDSIQDIADSTTLPSLLPALSRALMAAADVETPLELLRRAKEGSAPLSQAEKLATWEELKVAAFSRAVGAAWLLPLLDLFVRVQLNILGRHLYLESAVEGSGVQRPLGVPKLSAPSQERFLSFAEFLSQQGTRELVGVLRRVAVTQLAHVPLAESLSAAQVQQLMAGIAAAFADQIPAAIAGRGWAQFLLPDPKSLQESLTPRAPDDRAVLLGAEAMLVDGHVVEQLAAEAEAVASGDEFAAALQVCSKEVLKVASHRLGSSMGDRELPLAKAVPLVATLGGDLLSPALRPPLARLEPVRSLSSRVYGCCFCADTPL</sequence>
<gene>
    <name evidence="2" type="ORF">CHLNCDRAFT_135719</name>
</gene>
<dbReference type="KEGG" id="cvr:CHLNCDRAFT_135719"/>
<dbReference type="OMA" id="NEAMSEY"/>
<evidence type="ECO:0000313" key="3">
    <source>
        <dbReference type="Proteomes" id="UP000008141"/>
    </source>
</evidence>
<dbReference type="FunCoup" id="E1ZIV1">
    <property type="interactions" value="1547"/>
</dbReference>
<dbReference type="EMBL" id="GL433848">
    <property type="protein sequence ID" value="EFN54221.1"/>
    <property type="molecule type" value="Genomic_DNA"/>
</dbReference>
<accession>E1ZIV1</accession>
<name>E1ZIV1_CHLVA</name>
<organism evidence="3">
    <name type="scientific">Chlorella variabilis</name>
    <name type="common">Green alga</name>
    <dbReference type="NCBI Taxonomy" id="554065"/>
    <lineage>
        <taxon>Eukaryota</taxon>
        <taxon>Viridiplantae</taxon>
        <taxon>Chlorophyta</taxon>
        <taxon>core chlorophytes</taxon>
        <taxon>Trebouxiophyceae</taxon>
        <taxon>Chlorellales</taxon>
        <taxon>Chlorellaceae</taxon>
        <taxon>Chlorella clade</taxon>
        <taxon>Chlorella</taxon>
    </lineage>
</organism>
<dbReference type="GeneID" id="17353861"/>
<dbReference type="PANTHER" id="PTHR28080:SF1">
    <property type="entry name" value="PEROXISOMAL BIOGENESIS FACTOR 3"/>
    <property type="match status" value="1"/>
</dbReference>
<dbReference type="InterPro" id="IPR006966">
    <property type="entry name" value="Peroxin-3"/>
</dbReference>
<evidence type="ECO:0000256" key="1">
    <source>
        <dbReference type="SAM" id="MobiDB-lite"/>
    </source>
</evidence>
<dbReference type="STRING" id="554065.E1ZIV1"/>
<dbReference type="AlphaFoldDB" id="E1ZIV1"/>
<dbReference type="InParanoid" id="E1ZIV1"/>
<dbReference type="OrthoDB" id="45930at2759"/>
<dbReference type="GO" id="GO:0030674">
    <property type="term" value="F:protein-macromolecule adaptor activity"/>
    <property type="evidence" value="ECO:0007669"/>
    <property type="project" value="TreeGrafter"/>
</dbReference>
<dbReference type="PANTHER" id="PTHR28080">
    <property type="entry name" value="PEROXISOMAL BIOGENESIS FACTOR 3"/>
    <property type="match status" value="1"/>
</dbReference>
<reference evidence="2 3" key="1">
    <citation type="journal article" date="2010" name="Plant Cell">
        <title>The Chlorella variabilis NC64A genome reveals adaptation to photosymbiosis, coevolution with viruses, and cryptic sex.</title>
        <authorList>
            <person name="Blanc G."/>
            <person name="Duncan G."/>
            <person name="Agarkova I."/>
            <person name="Borodovsky M."/>
            <person name="Gurnon J."/>
            <person name="Kuo A."/>
            <person name="Lindquist E."/>
            <person name="Lucas S."/>
            <person name="Pangilinan J."/>
            <person name="Polle J."/>
            <person name="Salamov A."/>
            <person name="Terry A."/>
            <person name="Yamada T."/>
            <person name="Dunigan D.D."/>
            <person name="Grigoriev I.V."/>
            <person name="Claverie J.M."/>
            <person name="Van Etten J.L."/>
        </authorList>
    </citation>
    <scope>NUCLEOTIDE SEQUENCE [LARGE SCALE GENOMIC DNA]</scope>
    <source>
        <strain evidence="2 3">NC64A</strain>
    </source>
</reference>
<proteinExistence type="predicted"/>